<dbReference type="InterPro" id="IPR046350">
    <property type="entry name" value="Cystatin_sf"/>
</dbReference>
<dbReference type="Proteomes" id="UP000625804">
    <property type="component" value="Unassembled WGS sequence"/>
</dbReference>
<gene>
    <name evidence="2" type="ORF">HR057_16095</name>
</gene>
<name>A0A8J8GK56_9BACI</name>
<dbReference type="EMBL" id="JABTTE010000034">
    <property type="protein sequence ID" value="NSL53263.1"/>
    <property type="molecule type" value="Genomic_DNA"/>
</dbReference>
<evidence type="ECO:0000313" key="3">
    <source>
        <dbReference type="Proteomes" id="UP000625804"/>
    </source>
</evidence>
<organism evidence="2 3">
    <name type="scientific">Calidifontibacillus erzurumensis</name>
    <dbReference type="NCBI Taxonomy" id="2741433"/>
    <lineage>
        <taxon>Bacteria</taxon>
        <taxon>Bacillati</taxon>
        <taxon>Bacillota</taxon>
        <taxon>Bacilli</taxon>
        <taxon>Bacillales</taxon>
        <taxon>Bacillaceae</taxon>
        <taxon>Calidifontibacillus/Schinkia group</taxon>
        <taxon>Calidifontibacillus</taxon>
    </lineage>
</organism>
<reference evidence="2" key="1">
    <citation type="submission" date="2020-06" db="EMBL/GenBank/DDBJ databases">
        <title>A novel thermopfilic bacterium from Erzurum, Turkey.</title>
        <authorList>
            <person name="Adiguzel A."/>
            <person name="Ay H."/>
            <person name="Baltaci M.O."/>
        </authorList>
    </citation>
    <scope>NUCLEOTIDE SEQUENCE</scope>
    <source>
        <strain evidence="2">P2</strain>
    </source>
</reference>
<dbReference type="AlphaFoldDB" id="A0A8J8GK56"/>
<accession>A0A8J8GK56</accession>
<keyword evidence="3" id="KW-1185">Reference proteome</keyword>
<dbReference type="InterPro" id="IPR025711">
    <property type="entry name" value="PepSY"/>
</dbReference>
<protein>
    <submittedName>
        <fullName evidence="2">PepSY domain-containing protein</fullName>
    </submittedName>
</protein>
<evidence type="ECO:0000259" key="1">
    <source>
        <dbReference type="Pfam" id="PF03413"/>
    </source>
</evidence>
<comment type="caution">
    <text evidence="2">The sequence shown here is derived from an EMBL/GenBank/DDBJ whole genome shotgun (WGS) entry which is preliminary data.</text>
</comment>
<evidence type="ECO:0000313" key="2">
    <source>
        <dbReference type="EMBL" id="NSL53263.1"/>
    </source>
</evidence>
<proteinExistence type="predicted"/>
<dbReference type="Gene3D" id="3.10.450.40">
    <property type="match status" value="1"/>
</dbReference>
<sequence>MTPVYRQRITKEQAQEIALSHVPGEILHVDMDLENGVLVYEVFILTQDNRIIEVEILAKSGRVLKIEQENDFD</sequence>
<feature type="domain" description="PepSY" evidence="1">
    <location>
        <begin position="8"/>
        <end position="67"/>
    </location>
</feature>
<dbReference type="SUPFAM" id="SSF54403">
    <property type="entry name" value="Cystatin/monellin"/>
    <property type="match status" value="1"/>
</dbReference>
<dbReference type="Pfam" id="PF03413">
    <property type="entry name" value="PepSY"/>
    <property type="match status" value="1"/>
</dbReference>